<dbReference type="Proteomes" id="UP001281614">
    <property type="component" value="Unassembled WGS sequence"/>
</dbReference>
<proteinExistence type="predicted"/>
<name>A0AAD9Y586_COLKA</name>
<evidence type="ECO:0000313" key="1">
    <source>
        <dbReference type="EMBL" id="KAK2741015.1"/>
    </source>
</evidence>
<evidence type="ECO:0000313" key="2">
    <source>
        <dbReference type="Proteomes" id="UP001281614"/>
    </source>
</evidence>
<accession>A0AAD9Y586</accession>
<protein>
    <submittedName>
        <fullName evidence="1">Uncharacterized protein</fullName>
    </submittedName>
</protein>
<comment type="caution">
    <text evidence="1">The sequence shown here is derived from an EMBL/GenBank/DDBJ whole genome shotgun (WGS) entry which is preliminary data.</text>
</comment>
<organism evidence="1 2">
    <name type="scientific">Colletotrichum kahawae</name>
    <name type="common">Coffee berry disease fungus</name>
    <dbReference type="NCBI Taxonomy" id="34407"/>
    <lineage>
        <taxon>Eukaryota</taxon>
        <taxon>Fungi</taxon>
        <taxon>Dikarya</taxon>
        <taxon>Ascomycota</taxon>
        <taxon>Pezizomycotina</taxon>
        <taxon>Sordariomycetes</taxon>
        <taxon>Hypocreomycetidae</taxon>
        <taxon>Glomerellales</taxon>
        <taxon>Glomerellaceae</taxon>
        <taxon>Colletotrichum</taxon>
        <taxon>Colletotrichum gloeosporioides species complex</taxon>
    </lineage>
</organism>
<reference evidence="1" key="1">
    <citation type="submission" date="2023-02" db="EMBL/GenBank/DDBJ databases">
        <title>Colletotrichum kahawae CIFC_Que2 genome sequencing and assembly.</title>
        <authorList>
            <person name="Baroncelli R."/>
        </authorList>
    </citation>
    <scope>NUCLEOTIDE SEQUENCE</scope>
    <source>
        <strain evidence="1">CIFC_Que2</strain>
    </source>
</reference>
<dbReference type="EMBL" id="VYYT01000343">
    <property type="protein sequence ID" value="KAK2741015.1"/>
    <property type="molecule type" value="Genomic_DNA"/>
</dbReference>
<sequence length="108" mass="12330">MWRCEKIRQCYGADVYIQVHRNYKHYKYSTSDEPSWPKSKPELVSLALGQSSEAHIFLKARTYPIPVTKRPRDFVSSKALGISIPSDNNCHEKNSQGCCSAEITEHNA</sequence>
<keyword evidence="2" id="KW-1185">Reference proteome</keyword>
<dbReference type="AlphaFoldDB" id="A0AAD9Y586"/>
<gene>
    <name evidence="1" type="ORF">CKAH01_18552</name>
</gene>